<evidence type="ECO:0000313" key="2">
    <source>
        <dbReference type="Proteomes" id="UP000013909"/>
    </source>
</evidence>
<dbReference type="STRING" id="1232681.ADIS_1816"/>
<gene>
    <name evidence="1" type="ORF">ADIS_1816</name>
</gene>
<reference evidence="1 2" key="1">
    <citation type="submission" date="2013-02" db="EMBL/GenBank/DDBJ databases">
        <title>A novel strain isolated from Lonar lake, Maharashtra, India.</title>
        <authorList>
            <person name="Singh A."/>
        </authorList>
    </citation>
    <scope>NUCLEOTIDE SEQUENCE [LARGE SCALE GENOMIC DNA]</scope>
    <source>
        <strain evidence="1 2">AK24</strain>
    </source>
</reference>
<dbReference type="AlphaFoldDB" id="R7ZU64"/>
<accession>R7ZU64</accession>
<comment type="caution">
    <text evidence="1">The sequence shown here is derived from an EMBL/GenBank/DDBJ whole genome shotgun (WGS) entry which is preliminary data.</text>
</comment>
<protein>
    <submittedName>
        <fullName evidence="1">Uncharacterized protein</fullName>
    </submittedName>
</protein>
<name>R7ZU64_9BACT</name>
<evidence type="ECO:0000313" key="1">
    <source>
        <dbReference type="EMBL" id="EON77597.1"/>
    </source>
</evidence>
<keyword evidence="2" id="KW-1185">Reference proteome</keyword>
<proteinExistence type="predicted"/>
<dbReference type="Proteomes" id="UP000013909">
    <property type="component" value="Unassembled WGS sequence"/>
</dbReference>
<organism evidence="1 2">
    <name type="scientific">Lunatimonas lonarensis</name>
    <dbReference type="NCBI Taxonomy" id="1232681"/>
    <lineage>
        <taxon>Bacteria</taxon>
        <taxon>Pseudomonadati</taxon>
        <taxon>Bacteroidota</taxon>
        <taxon>Cytophagia</taxon>
        <taxon>Cytophagales</taxon>
        <taxon>Cyclobacteriaceae</taxon>
    </lineage>
</organism>
<dbReference type="EMBL" id="AQHR01000050">
    <property type="protein sequence ID" value="EON77597.1"/>
    <property type="molecule type" value="Genomic_DNA"/>
</dbReference>
<sequence>MRTNLFFFFWLAKSYLRNLDRGISEAIYEGQNATQLSIHSYTLL</sequence>